<name>A0AAV4VG15_CAEEX</name>
<dbReference type="Proteomes" id="UP001054945">
    <property type="component" value="Unassembled WGS sequence"/>
</dbReference>
<sequence length="96" mass="10645">MIYRFERTRNISIVCNSSASVEKSPYFLKDGSPHPPHPVPAFGLYRLRSPLAPCLGSSGSIDCFNLYVIHYPSYVPQIDPALQRANLAGLVEPNPE</sequence>
<accession>A0AAV4VG15</accession>
<evidence type="ECO:0000313" key="2">
    <source>
        <dbReference type="Proteomes" id="UP001054945"/>
    </source>
</evidence>
<reference evidence="1 2" key="1">
    <citation type="submission" date="2021-06" db="EMBL/GenBank/DDBJ databases">
        <title>Caerostris extrusa draft genome.</title>
        <authorList>
            <person name="Kono N."/>
            <person name="Arakawa K."/>
        </authorList>
    </citation>
    <scope>NUCLEOTIDE SEQUENCE [LARGE SCALE GENOMIC DNA]</scope>
</reference>
<protein>
    <submittedName>
        <fullName evidence="1">Uncharacterized protein</fullName>
    </submittedName>
</protein>
<gene>
    <name evidence="1" type="ORF">CEXT_391391</name>
</gene>
<comment type="caution">
    <text evidence="1">The sequence shown here is derived from an EMBL/GenBank/DDBJ whole genome shotgun (WGS) entry which is preliminary data.</text>
</comment>
<evidence type="ECO:0000313" key="1">
    <source>
        <dbReference type="EMBL" id="GIY69072.1"/>
    </source>
</evidence>
<organism evidence="1 2">
    <name type="scientific">Caerostris extrusa</name>
    <name type="common">Bark spider</name>
    <name type="synonym">Caerostris bankana</name>
    <dbReference type="NCBI Taxonomy" id="172846"/>
    <lineage>
        <taxon>Eukaryota</taxon>
        <taxon>Metazoa</taxon>
        <taxon>Ecdysozoa</taxon>
        <taxon>Arthropoda</taxon>
        <taxon>Chelicerata</taxon>
        <taxon>Arachnida</taxon>
        <taxon>Araneae</taxon>
        <taxon>Araneomorphae</taxon>
        <taxon>Entelegynae</taxon>
        <taxon>Araneoidea</taxon>
        <taxon>Araneidae</taxon>
        <taxon>Caerostris</taxon>
    </lineage>
</organism>
<proteinExistence type="predicted"/>
<keyword evidence="2" id="KW-1185">Reference proteome</keyword>
<dbReference type="AlphaFoldDB" id="A0AAV4VG15"/>
<dbReference type="EMBL" id="BPLR01014481">
    <property type="protein sequence ID" value="GIY69072.1"/>
    <property type="molecule type" value="Genomic_DNA"/>
</dbReference>